<evidence type="ECO:0000256" key="4">
    <source>
        <dbReference type="ARBA" id="ARBA00072592"/>
    </source>
</evidence>
<dbReference type="SUPFAM" id="SSF46579">
    <property type="entry name" value="Prefoldin"/>
    <property type="match status" value="1"/>
</dbReference>
<organism evidence="7 8">
    <name type="scientific">Dermatophagoides farinae</name>
    <name type="common">American house dust mite</name>
    <dbReference type="NCBI Taxonomy" id="6954"/>
    <lineage>
        <taxon>Eukaryota</taxon>
        <taxon>Metazoa</taxon>
        <taxon>Ecdysozoa</taxon>
        <taxon>Arthropoda</taxon>
        <taxon>Chelicerata</taxon>
        <taxon>Arachnida</taxon>
        <taxon>Acari</taxon>
        <taxon>Acariformes</taxon>
        <taxon>Sarcoptiformes</taxon>
        <taxon>Astigmata</taxon>
        <taxon>Psoroptidia</taxon>
        <taxon>Analgoidea</taxon>
        <taxon>Pyroglyphidae</taxon>
        <taxon>Dermatophagoidinae</taxon>
        <taxon>Dermatophagoides</taxon>
    </lineage>
</organism>
<comment type="caution">
    <text evidence="7">The sequence shown here is derived from an EMBL/GenBank/DDBJ whole genome shotgun (WGS) entry which is preliminary data.</text>
</comment>
<gene>
    <name evidence="7" type="primary">PFDN6</name>
    <name evidence="7" type="ORF">DERF_011292</name>
    <name evidence="6" type="ORF">HUG17_7107</name>
</gene>
<dbReference type="PANTHER" id="PTHR21431:SF0">
    <property type="entry name" value="PREFOLDIN SUBUNIT 6"/>
    <property type="match status" value="1"/>
</dbReference>
<dbReference type="GO" id="GO:0006457">
    <property type="term" value="P:protein folding"/>
    <property type="evidence" value="ECO:0007669"/>
    <property type="project" value="InterPro"/>
</dbReference>
<evidence type="ECO:0000256" key="2">
    <source>
        <dbReference type="ARBA" id="ARBA00011695"/>
    </source>
</evidence>
<dbReference type="EMBL" id="SDOV01000009">
    <property type="protein sequence ID" value="KAH7636901.1"/>
    <property type="molecule type" value="Genomic_DNA"/>
</dbReference>
<comment type="subunit">
    <text evidence="2">Heterohexamer of two PFD-alpha type and four PFD-beta type subunits.</text>
</comment>
<reference evidence="6" key="3">
    <citation type="journal article" date="2021" name="World Allergy Organ. J.">
        <title>Chromosome-level assembly of Dermatophagoides farinae genome and transcriptome reveals two novel allergens Der f 37 and Der f 39.</title>
        <authorList>
            <person name="Chen J."/>
            <person name="Cai Z."/>
            <person name="Fan D."/>
            <person name="Hu J."/>
            <person name="Hou Y."/>
            <person name="He Y."/>
            <person name="Zhang Z."/>
            <person name="Zhao Z."/>
            <person name="Gao P."/>
            <person name="Hu W."/>
            <person name="Sun J."/>
            <person name="Li J."/>
            <person name="Ji K."/>
        </authorList>
    </citation>
    <scope>NUCLEOTIDE SEQUENCE</scope>
    <source>
        <strain evidence="6">JKM2019</strain>
    </source>
</reference>
<dbReference type="Pfam" id="PF01920">
    <property type="entry name" value="Prefoldin_2"/>
    <property type="match status" value="1"/>
</dbReference>
<name>A0A922HSR5_DERFA</name>
<dbReference type="GO" id="GO:0051131">
    <property type="term" value="P:chaperone-mediated protein complex assembly"/>
    <property type="evidence" value="ECO:0007669"/>
    <property type="project" value="TreeGrafter"/>
</dbReference>
<comment type="similarity">
    <text evidence="1">Belongs to the prefoldin subunit beta family.</text>
</comment>
<dbReference type="EMBL" id="ASGP02000005">
    <property type="protein sequence ID" value="KAH9506566.1"/>
    <property type="molecule type" value="Genomic_DNA"/>
</dbReference>
<dbReference type="FunFam" id="1.10.287.370:FF:000003">
    <property type="entry name" value="Prefoldin subunit 6"/>
    <property type="match status" value="1"/>
</dbReference>
<reference evidence="7" key="1">
    <citation type="submission" date="2013-05" db="EMBL/GenBank/DDBJ databases">
        <authorList>
            <person name="Yim A.K.Y."/>
            <person name="Chan T.F."/>
            <person name="Ji K.M."/>
            <person name="Liu X.Y."/>
            <person name="Zhou J.W."/>
            <person name="Li R.Q."/>
            <person name="Yang K.Y."/>
            <person name="Li J."/>
            <person name="Li M."/>
            <person name="Law P.T.W."/>
            <person name="Wu Y.L."/>
            <person name="Cai Z.L."/>
            <person name="Qin H."/>
            <person name="Bao Y."/>
            <person name="Leung R.K.K."/>
            <person name="Ng P.K.S."/>
            <person name="Zou J."/>
            <person name="Zhong X.J."/>
            <person name="Ran P.X."/>
            <person name="Zhong N.S."/>
            <person name="Liu Z.G."/>
            <person name="Tsui S.K.W."/>
        </authorList>
    </citation>
    <scope>NUCLEOTIDE SEQUENCE</scope>
    <source>
        <strain evidence="7">Derf</strain>
        <tissue evidence="7">Whole organism</tissue>
    </source>
</reference>
<evidence type="ECO:0000313" key="8">
    <source>
        <dbReference type="Proteomes" id="UP000790347"/>
    </source>
</evidence>
<dbReference type="GO" id="GO:0016272">
    <property type="term" value="C:prefoldin complex"/>
    <property type="evidence" value="ECO:0007669"/>
    <property type="project" value="InterPro"/>
</dbReference>
<dbReference type="InterPro" id="IPR009053">
    <property type="entry name" value="Prefoldin"/>
</dbReference>
<dbReference type="InterPro" id="IPR002777">
    <property type="entry name" value="PFD_beta-like"/>
</dbReference>
<dbReference type="AlphaFoldDB" id="A0A922HSR5"/>
<evidence type="ECO:0000313" key="7">
    <source>
        <dbReference type="EMBL" id="KAH9506566.1"/>
    </source>
</evidence>
<dbReference type="Gene3D" id="1.10.287.370">
    <property type="match status" value="1"/>
</dbReference>
<dbReference type="GO" id="GO:0051082">
    <property type="term" value="F:unfolded protein binding"/>
    <property type="evidence" value="ECO:0007669"/>
    <property type="project" value="InterPro"/>
</dbReference>
<dbReference type="PANTHER" id="PTHR21431">
    <property type="entry name" value="PREFOLDIN SUBUNIT 6"/>
    <property type="match status" value="1"/>
</dbReference>
<feature type="coiled-coil region" evidence="5">
    <location>
        <begin position="78"/>
        <end position="115"/>
    </location>
</feature>
<keyword evidence="5" id="KW-0175">Coiled coil</keyword>
<accession>A0A922HSR5</accession>
<evidence type="ECO:0000313" key="6">
    <source>
        <dbReference type="EMBL" id="KAH7636901.1"/>
    </source>
</evidence>
<keyword evidence="3" id="KW-0143">Chaperone</keyword>
<dbReference type="GO" id="GO:0005737">
    <property type="term" value="C:cytoplasm"/>
    <property type="evidence" value="ECO:0007669"/>
    <property type="project" value="TreeGrafter"/>
</dbReference>
<reference evidence="6" key="2">
    <citation type="submission" date="2020-06" db="EMBL/GenBank/DDBJ databases">
        <authorList>
            <person name="Ji K."/>
            <person name="Li J."/>
        </authorList>
    </citation>
    <scope>NUCLEOTIDE SEQUENCE</scope>
    <source>
        <strain evidence="6">JKM2019</strain>
        <tissue evidence="6">Whole body</tissue>
    </source>
</reference>
<dbReference type="OrthoDB" id="248120at2759"/>
<dbReference type="Proteomes" id="UP000828236">
    <property type="component" value="Unassembled WGS sequence"/>
</dbReference>
<dbReference type="Proteomes" id="UP000790347">
    <property type="component" value="Unassembled WGS sequence"/>
</dbReference>
<proteinExistence type="inferred from homology"/>
<evidence type="ECO:0000256" key="1">
    <source>
        <dbReference type="ARBA" id="ARBA00008045"/>
    </source>
</evidence>
<evidence type="ECO:0000256" key="3">
    <source>
        <dbReference type="ARBA" id="ARBA00023186"/>
    </source>
</evidence>
<reference evidence="7" key="4">
    <citation type="journal article" date="2022" name="Res Sq">
        <title>Comparative Genomics Reveals Insights into the Divergent Evolution of Astigmatic Mites and Household Pest Adaptations.</title>
        <authorList>
            <person name="Xiong Q."/>
            <person name="Wan A.T.-Y."/>
            <person name="Liu X.-Y."/>
            <person name="Fung C.S.-H."/>
            <person name="Xiao X."/>
            <person name="Malainual N."/>
            <person name="Hou J."/>
            <person name="Wang L."/>
            <person name="Wang M."/>
            <person name="Yang K."/>
            <person name="Cui Y."/>
            <person name="Leung E."/>
            <person name="Nong W."/>
            <person name="Shin S.-K."/>
            <person name="Au S."/>
            <person name="Jeong K.Y."/>
            <person name="Chew F.T."/>
            <person name="Hui J."/>
            <person name="Leung T.F."/>
            <person name="Tungtrongchitr A."/>
            <person name="Zhong N."/>
            <person name="Liu Z."/>
            <person name="Tsui S."/>
        </authorList>
    </citation>
    <scope>NUCLEOTIDE SEQUENCE</scope>
    <source>
        <strain evidence="7">Derf</strain>
        <tissue evidence="7">Whole organism</tissue>
    </source>
</reference>
<protein>
    <recommendedName>
        <fullName evidence="4">Probable prefoldin subunit 6</fullName>
    </recommendedName>
</protein>
<keyword evidence="8" id="KW-1185">Reference proteome</keyword>
<dbReference type="CDD" id="cd23161">
    <property type="entry name" value="Prefoldin_6"/>
    <property type="match status" value="1"/>
</dbReference>
<evidence type="ECO:0000256" key="5">
    <source>
        <dbReference type="SAM" id="Coils"/>
    </source>
</evidence>
<sequence>MDVKQQITDELNKFQAIRNQCKKILSQRGQLEIQLNENKLVKEELDLLEDGSKTFKLIGPALIKIELKEARDNVNNRIKYITEELKRYDQTLETLTKQQDKHRDAVMKLEQATQQAMSAVASNPK</sequence>
<dbReference type="GO" id="GO:0051087">
    <property type="term" value="F:protein-folding chaperone binding"/>
    <property type="evidence" value="ECO:0007669"/>
    <property type="project" value="TreeGrafter"/>
</dbReference>